<name>A0A135L5X6_9BACI</name>
<dbReference type="Gene3D" id="1.20.5.1930">
    <property type="match status" value="1"/>
</dbReference>
<evidence type="ECO:0000256" key="1">
    <source>
        <dbReference type="ARBA" id="ARBA00000085"/>
    </source>
</evidence>
<keyword evidence="6" id="KW-0418">Kinase</keyword>
<evidence type="ECO:0000259" key="10">
    <source>
        <dbReference type="Pfam" id="PF02518"/>
    </source>
</evidence>
<evidence type="ECO:0000256" key="4">
    <source>
        <dbReference type="ARBA" id="ARBA00022679"/>
    </source>
</evidence>
<feature type="transmembrane region" description="Helical" evidence="9">
    <location>
        <begin position="187"/>
        <end position="209"/>
    </location>
</feature>
<dbReference type="PANTHER" id="PTHR24421:SF10">
    <property type="entry name" value="NITRATE_NITRITE SENSOR PROTEIN NARQ"/>
    <property type="match status" value="1"/>
</dbReference>
<dbReference type="InterPro" id="IPR050482">
    <property type="entry name" value="Sensor_HK_TwoCompSys"/>
</dbReference>
<gene>
    <name evidence="12" type="ORF">U473_10600</name>
</gene>
<evidence type="ECO:0000256" key="5">
    <source>
        <dbReference type="ARBA" id="ARBA00022741"/>
    </source>
</evidence>
<dbReference type="InterPro" id="IPR003594">
    <property type="entry name" value="HATPase_dom"/>
</dbReference>
<dbReference type="InterPro" id="IPR036890">
    <property type="entry name" value="HATPase_C_sf"/>
</dbReference>
<evidence type="ECO:0000256" key="7">
    <source>
        <dbReference type="ARBA" id="ARBA00022840"/>
    </source>
</evidence>
<comment type="caution">
    <text evidence="12">The sequence shown here is derived from an EMBL/GenBank/DDBJ whole genome shotgun (WGS) entry which is preliminary data.</text>
</comment>
<keyword evidence="5" id="KW-0547">Nucleotide-binding</keyword>
<feature type="transmembrane region" description="Helical" evidence="9">
    <location>
        <begin position="221"/>
        <end position="246"/>
    </location>
</feature>
<dbReference type="GO" id="GO:0046983">
    <property type="term" value="F:protein dimerization activity"/>
    <property type="evidence" value="ECO:0007669"/>
    <property type="project" value="InterPro"/>
</dbReference>
<comment type="catalytic activity">
    <reaction evidence="1">
        <text>ATP + protein L-histidine = ADP + protein N-phospho-L-histidine.</text>
        <dbReference type="EC" id="2.7.13.3"/>
    </reaction>
</comment>
<dbReference type="Gene3D" id="3.30.565.10">
    <property type="entry name" value="Histidine kinase-like ATPase, C-terminal domain"/>
    <property type="match status" value="1"/>
</dbReference>
<evidence type="ECO:0000256" key="3">
    <source>
        <dbReference type="ARBA" id="ARBA00022553"/>
    </source>
</evidence>
<keyword evidence="3" id="KW-0597">Phosphoprotein</keyword>
<dbReference type="AlphaFoldDB" id="A0A135L5X6"/>
<keyword evidence="4" id="KW-0808">Transferase</keyword>
<accession>A0A135L5X6</accession>
<keyword evidence="8" id="KW-0902">Two-component regulatory system</keyword>
<feature type="transmembrane region" description="Helical" evidence="9">
    <location>
        <begin position="152"/>
        <end position="171"/>
    </location>
</feature>
<evidence type="ECO:0000256" key="8">
    <source>
        <dbReference type="ARBA" id="ARBA00023012"/>
    </source>
</evidence>
<dbReference type="Pfam" id="PF07730">
    <property type="entry name" value="HisKA_3"/>
    <property type="match status" value="1"/>
</dbReference>
<feature type="domain" description="Signal transduction histidine kinase subgroup 3 dimerisation and phosphoacceptor" evidence="11">
    <location>
        <begin position="272"/>
        <end position="342"/>
    </location>
</feature>
<dbReference type="InterPro" id="IPR011712">
    <property type="entry name" value="Sig_transdc_His_kin_sub3_dim/P"/>
</dbReference>
<dbReference type="STRING" id="1413211.U473_10600"/>
<dbReference type="EC" id="2.7.13.3" evidence="2"/>
<feature type="transmembrane region" description="Helical" evidence="9">
    <location>
        <begin position="12"/>
        <end position="34"/>
    </location>
</feature>
<keyword evidence="7" id="KW-0067">ATP-binding</keyword>
<feature type="domain" description="Histidine kinase/HSP90-like ATPase" evidence="10">
    <location>
        <begin position="385"/>
        <end position="479"/>
    </location>
</feature>
<sequence length="496" mass="57161">MSILAAFFETNHVVISFVYPLTFFLMGFGILLKNTVHSHFYLAKSLYYLALFGILHGIADWGVAFIPLQKSYLNASQIYVLESIQFIINAISFFFLFYFGMHLLIQTKKWDRKFLFIPMFVLLVWFSHFIFLEPIFVDEKNQDWWFAISDIWARYLLAFPGGAISSYALFLQKRQFQSFGVPSMTRILYLAMGSVASYALAGGLIVPYAPVLPAILFNSDLFFHTTGIPIELFRGLSAFLMAFFILKILKVFDLEYQNYFYQAEKTKAVVEERSKIARDLHDGMIQSIYATGLQLERVRNMLLTDNKENKIEQSAIELQVIVKRLNDLIREIRGYIKKLKMPVNQEATMKEEIKRLIEEMDIKHELQILFQYDFQGEDPPLSQTVQIYYIVKEALSNVLRHANASKVMISVQGNRKKYEVEIEDNGTGMGNIEGYIEKEEPEFFRQGIKNMRFRAQSIGGSLIISSVKGVGTRLTLQVKNEGRMENGQEDQIAASG</sequence>
<dbReference type="GO" id="GO:0000155">
    <property type="term" value="F:phosphorelay sensor kinase activity"/>
    <property type="evidence" value="ECO:0007669"/>
    <property type="project" value="InterPro"/>
</dbReference>
<proteinExistence type="predicted"/>
<keyword evidence="9" id="KW-0472">Membrane</keyword>
<dbReference type="SUPFAM" id="SSF55874">
    <property type="entry name" value="ATPase domain of HSP90 chaperone/DNA topoisomerase II/histidine kinase"/>
    <property type="match status" value="1"/>
</dbReference>
<dbReference type="OrthoDB" id="773385at2"/>
<evidence type="ECO:0000313" key="13">
    <source>
        <dbReference type="Proteomes" id="UP000070352"/>
    </source>
</evidence>
<feature type="transmembrane region" description="Helical" evidence="9">
    <location>
        <begin position="114"/>
        <end position="132"/>
    </location>
</feature>
<keyword evidence="9" id="KW-0812">Transmembrane</keyword>
<dbReference type="CDD" id="cd16917">
    <property type="entry name" value="HATPase_UhpB-NarQ-NarX-like"/>
    <property type="match status" value="1"/>
</dbReference>
<evidence type="ECO:0000259" key="11">
    <source>
        <dbReference type="Pfam" id="PF07730"/>
    </source>
</evidence>
<keyword evidence="9" id="KW-1133">Transmembrane helix</keyword>
<evidence type="ECO:0000256" key="9">
    <source>
        <dbReference type="SAM" id="Phobius"/>
    </source>
</evidence>
<dbReference type="Proteomes" id="UP000070352">
    <property type="component" value="Unassembled WGS sequence"/>
</dbReference>
<reference evidence="12 13" key="1">
    <citation type="submission" date="2016-02" db="EMBL/GenBank/DDBJ databases">
        <title>Draft Genome for Tepidibacillus decaturensis nov. sp. Strain Z9, an Anaerobic, Moderately Thermophilic and Heterotrophic Bacterium from Deep Subsurface of the Illinois Basin, USA.</title>
        <authorList>
            <person name="Dong Y."/>
            <person name="Chang J.Y."/>
            <person name="Sanford R."/>
            <person name="Fouke B.W."/>
        </authorList>
    </citation>
    <scope>NUCLEOTIDE SEQUENCE [LARGE SCALE GENOMIC DNA]</scope>
    <source>
        <strain evidence="12 13">Z9</strain>
    </source>
</reference>
<protein>
    <recommendedName>
        <fullName evidence="2">histidine kinase</fullName>
        <ecNumber evidence="2">2.7.13.3</ecNumber>
    </recommendedName>
</protein>
<evidence type="ECO:0000256" key="6">
    <source>
        <dbReference type="ARBA" id="ARBA00022777"/>
    </source>
</evidence>
<evidence type="ECO:0000313" key="12">
    <source>
        <dbReference type="EMBL" id="KXG44408.1"/>
    </source>
</evidence>
<organism evidence="12 13">
    <name type="scientific">Tepidibacillus decaturensis</name>
    <dbReference type="NCBI Taxonomy" id="1413211"/>
    <lineage>
        <taxon>Bacteria</taxon>
        <taxon>Bacillati</taxon>
        <taxon>Bacillota</taxon>
        <taxon>Bacilli</taxon>
        <taxon>Bacillales</taxon>
        <taxon>Bacillaceae</taxon>
        <taxon>Tepidibacillus</taxon>
    </lineage>
</organism>
<dbReference type="PANTHER" id="PTHR24421">
    <property type="entry name" value="NITRATE/NITRITE SENSOR PROTEIN NARX-RELATED"/>
    <property type="match status" value="1"/>
</dbReference>
<keyword evidence="13" id="KW-1185">Reference proteome</keyword>
<feature type="transmembrane region" description="Helical" evidence="9">
    <location>
        <begin position="46"/>
        <end position="66"/>
    </location>
</feature>
<dbReference type="Pfam" id="PF02518">
    <property type="entry name" value="HATPase_c"/>
    <property type="match status" value="1"/>
</dbReference>
<dbReference type="GO" id="GO:0005524">
    <property type="term" value="F:ATP binding"/>
    <property type="evidence" value="ECO:0007669"/>
    <property type="project" value="UniProtKB-KW"/>
</dbReference>
<dbReference type="RefSeq" id="WP_068726115.1">
    <property type="nucleotide sequence ID" value="NZ_LSKU01000001.1"/>
</dbReference>
<feature type="transmembrane region" description="Helical" evidence="9">
    <location>
        <begin position="86"/>
        <end position="105"/>
    </location>
</feature>
<dbReference type="EMBL" id="LSKU01000001">
    <property type="protein sequence ID" value="KXG44408.1"/>
    <property type="molecule type" value="Genomic_DNA"/>
</dbReference>
<evidence type="ECO:0000256" key="2">
    <source>
        <dbReference type="ARBA" id="ARBA00012438"/>
    </source>
</evidence>
<dbReference type="GO" id="GO:0016020">
    <property type="term" value="C:membrane"/>
    <property type="evidence" value="ECO:0007669"/>
    <property type="project" value="InterPro"/>
</dbReference>